<comment type="caution">
    <text evidence="1">The sequence shown here is derived from an EMBL/GenBank/DDBJ whole genome shotgun (WGS) entry which is preliminary data.</text>
</comment>
<organism evidence="1 2">
    <name type="scientific">Sphingomonas abaci</name>
    <dbReference type="NCBI Taxonomy" id="237611"/>
    <lineage>
        <taxon>Bacteria</taxon>
        <taxon>Pseudomonadati</taxon>
        <taxon>Pseudomonadota</taxon>
        <taxon>Alphaproteobacteria</taxon>
        <taxon>Sphingomonadales</taxon>
        <taxon>Sphingomonadaceae</taxon>
        <taxon>Sphingomonas</taxon>
    </lineage>
</organism>
<name>A0A7W7AN09_9SPHN</name>
<gene>
    <name evidence="1" type="ORF">GGQ96_004150</name>
</gene>
<keyword evidence="2" id="KW-1185">Reference proteome</keyword>
<proteinExistence type="predicted"/>
<accession>A0A7W7AN09</accession>
<protein>
    <submittedName>
        <fullName evidence="1">Uncharacterized protein</fullName>
    </submittedName>
</protein>
<dbReference type="AlphaFoldDB" id="A0A7W7AN09"/>
<sequence>MWIVIRQDTGEIVSGPVADEPTAGDNEEVVRAALGFPDRLTWSPDLRGFVDVERPRYTFNAWVDLFPLEEQVAIVTATMADPMAKLIYDRAQSASGSIDPADPRTLEGLGYLVGKGWVSQATYDRIAAL</sequence>
<dbReference type="EMBL" id="JACHNY010000021">
    <property type="protein sequence ID" value="MBB4619990.1"/>
    <property type="molecule type" value="Genomic_DNA"/>
</dbReference>
<dbReference type="RefSeq" id="WP_246360750.1">
    <property type="nucleotide sequence ID" value="NZ_JACHNY010000021.1"/>
</dbReference>
<dbReference type="Proteomes" id="UP000574769">
    <property type="component" value="Unassembled WGS sequence"/>
</dbReference>
<evidence type="ECO:0000313" key="1">
    <source>
        <dbReference type="EMBL" id="MBB4619990.1"/>
    </source>
</evidence>
<evidence type="ECO:0000313" key="2">
    <source>
        <dbReference type="Proteomes" id="UP000574769"/>
    </source>
</evidence>
<reference evidence="1 2" key="1">
    <citation type="submission" date="2020-08" db="EMBL/GenBank/DDBJ databases">
        <title>Genomic Encyclopedia of Type Strains, Phase IV (KMG-IV): sequencing the most valuable type-strain genomes for metagenomic binning, comparative biology and taxonomic classification.</title>
        <authorList>
            <person name="Goeker M."/>
        </authorList>
    </citation>
    <scope>NUCLEOTIDE SEQUENCE [LARGE SCALE GENOMIC DNA]</scope>
    <source>
        <strain evidence="1 2">DSM 15867</strain>
    </source>
</reference>